<protein>
    <submittedName>
        <fullName evidence="2">Uncharacterized protein</fullName>
    </submittedName>
</protein>
<evidence type="ECO:0000256" key="1">
    <source>
        <dbReference type="SAM" id="MobiDB-lite"/>
    </source>
</evidence>
<evidence type="ECO:0000313" key="2">
    <source>
        <dbReference type="EMBL" id="KKA16352.1"/>
    </source>
</evidence>
<dbReference type="EMBL" id="LASV01000785">
    <property type="protein sequence ID" value="KKA16352.1"/>
    <property type="molecule type" value="Genomic_DNA"/>
</dbReference>
<keyword evidence="3" id="KW-1185">Reference proteome</keyword>
<dbReference type="RefSeq" id="XP_013322964.1">
    <property type="nucleotide sequence ID" value="XM_013467510.1"/>
</dbReference>
<comment type="caution">
    <text evidence="2">The sequence shown here is derived from an EMBL/GenBank/DDBJ whole genome shotgun (WGS) entry which is preliminary data.</text>
</comment>
<name>A0A0F4YDU3_RASE3</name>
<dbReference type="AlphaFoldDB" id="A0A0F4YDU3"/>
<feature type="region of interest" description="Disordered" evidence="1">
    <location>
        <begin position="34"/>
        <end position="66"/>
    </location>
</feature>
<reference evidence="2 3" key="1">
    <citation type="submission" date="2015-04" db="EMBL/GenBank/DDBJ databases">
        <authorList>
            <person name="Heijne W.H."/>
            <person name="Fedorova N.D."/>
            <person name="Nierman W.C."/>
            <person name="Vollebregt A.W."/>
            <person name="Zhao Z."/>
            <person name="Wu L."/>
            <person name="Kumar M."/>
            <person name="Stam H."/>
            <person name="van den Berg M.A."/>
            <person name="Pel H.J."/>
        </authorList>
    </citation>
    <scope>NUCLEOTIDE SEQUENCE [LARGE SCALE GENOMIC DNA]</scope>
    <source>
        <strain evidence="2 3">CBS 393.64</strain>
    </source>
</reference>
<organism evidence="2 3">
    <name type="scientific">Rasamsonia emersonii (strain ATCC 16479 / CBS 393.64 / IMI 116815)</name>
    <dbReference type="NCBI Taxonomy" id="1408163"/>
    <lineage>
        <taxon>Eukaryota</taxon>
        <taxon>Fungi</taxon>
        <taxon>Dikarya</taxon>
        <taxon>Ascomycota</taxon>
        <taxon>Pezizomycotina</taxon>
        <taxon>Eurotiomycetes</taxon>
        <taxon>Eurotiomycetidae</taxon>
        <taxon>Eurotiales</taxon>
        <taxon>Trichocomaceae</taxon>
        <taxon>Rasamsonia</taxon>
    </lineage>
</organism>
<accession>A0A0F4YDU3</accession>
<proteinExistence type="predicted"/>
<gene>
    <name evidence="2" type="ORF">T310_10048</name>
</gene>
<sequence length="148" mass="15967">MASKGVSLRTRSFIPLEGLVAAFPRRQMLMRSIPPSNIKVNPDPDPKLSRLSVPEPGSAIPVEGRDSEVSGAINGSNIGSRSDVWTISAELFPSGKSRLATYPWLSHRDSAGSQIARSSRKDSNSILSMMSAVLLEKEAFFLPKGSIN</sequence>
<dbReference type="Proteomes" id="UP000053958">
    <property type="component" value="Unassembled WGS sequence"/>
</dbReference>
<dbReference type="GeneID" id="25313107"/>
<evidence type="ECO:0000313" key="3">
    <source>
        <dbReference type="Proteomes" id="UP000053958"/>
    </source>
</evidence>